<dbReference type="GO" id="GO:0030170">
    <property type="term" value="F:pyridoxal phosphate binding"/>
    <property type="evidence" value="ECO:0007669"/>
    <property type="project" value="InterPro"/>
</dbReference>
<dbReference type="SUPFAM" id="SSF53756">
    <property type="entry name" value="UDP-Glycosyltransferase/glycogen phosphorylase"/>
    <property type="match status" value="1"/>
</dbReference>
<dbReference type="GO" id="GO:0031969">
    <property type="term" value="C:chloroplast membrane"/>
    <property type="evidence" value="ECO:0007669"/>
    <property type="project" value="UniProtKB-SubCell"/>
</dbReference>
<dbReference type="InterPro" id="IPR036259">
    <property type="entry name" value="MFS_trans_sf"/>
</dbReference>
<dbReference type="Pfam" id="PF07690">
    <property type="entry name" value="MFS_1"/>
    <property type="match status" value="1"/>
</dbReference>
<evidence type="ECO:0000256" key="17">
    <source>
        <dbReference type="ARBA" id="ARBA00054913"/>
    </source>
</evidence>
<feature type="transmembrane region" description="Helical" evidence="19">
    <location>
        <begin position="497"/>
        <end position="518"/>
    </location>
</feature>
<dbReference type="Gene3D" id="1.20.1250.20">
    <property type="entry name" value="MFS general substrate transporter like domains"/>
    <property type="match status" value="2"/>
</dbReference>
<keyword evidence="5" id="KW-0150">Chloroplast</keyword>
<evidence type="ECO:0000256" key="15">
    <source>
        <dbReference type="ARBA" id="ARBA00023277"/>
    </source>
</evidence>
<comment type="cofactor">
    <cofactor evidence="2 18">
        <name>pyridoxal 5'-phosphate</name>
        <dbReference type="ChEBI" id="CHEBI:597326"/>
    </cofactor>
</comment>
<comment type="similarity">
    <text evidence="4 18">Belongs to the glycogen phosphorylase family.</text>
</comment>
<evidence type="ECO:0000313" key="21">
    <source>
        <dbReference type="EMBL" id="CAF2085498.1"/>
    </source>
</evidence>
<feature type="transmembrane region" description="Helical" evidence="19">
    <location>
        <begin position="377"/>
        <end position="398"/>
    </location>
</feature>
<dbReference type="FunFam" id="3.40.50.2000:FF:000002">
    <property type="entry name" value="Alpha-1,4 glucan phosphorylase"/>
    <property type="match status" value="1"/>
</dbReference>
<dbReference type="InterPro" id="IPR035090">
    <property type="entry name" value="Pyridoxal_P_attach_site"/>
</dbReference>
<dbReference type="PANTHER" id="PTHR11468:SF4">
    <property type="entry name" value="ALPHA-GLUCAN PHOSPHORYLASE 2, CYTOSOLIC"/>
    <property type="match status" value="1"/>
</dbReference>
<keyword evidence="8 18" id="KW-0328">Glycosyltransferase</keyword>
<keyword evidence="12" id="KW-0809">Transit peptide</keyword>
<evidence type="ECO:0000256" key="3">
    <source>
        <dbReference type="ARBA" id="ARBA00004508"/>
    </source>
</evidence>
<dbReference type="InterPro" id="IPR044777">
    <property type="entry name" value="SLC17A9-like"/>
</dbReference>
<feature type="transmembrane region" description="Helical" evidence="19">
    <location>
        <begin position="337"/>
        <end position="357"/>
    </location>
</feature>
<proteinExistence type="inferred from homology"/>
<feature type="domain" description="Major facilitator superfamily (MFS) profile" evidence="20">
    <location>
        <begin position="110"/>
        <end position="523"/>
    </location>
</feature>
<feature type="transmembrane region" description="Helical" evidence="19">
    <location>
        <begin position="264"/>
        <end position="283"/>
    </location>
</feature>
<feature type="transmembrane region" description="Helical" evidence="19">
    <location>
        <begin position="236"/>
        <end position="258"/>
    </location>
</feature>
<evidence type="ECO:0000256" key="11">
    <source>
        <dbReference type="ARBA" id="ARBA00022898"/>
    </source>
</evidence>
<dbReference type="NCBIfam" id="TIGR02093">
    <property type="entry name" value="P_ylase"/>
    <property type="match status" value="1"/>
</dbReference>
<comment type="catalytic activity">
    <reaction evidence="1 18">
        <text>[(1-&gt;4)-alpha-D-glucosyl](n) + phosphate = [(1-&gt;4)-alpha-D-glucosyl](n-1) + alpha-D-glucose 1-phosphate</text>
        <dbReference type="Rhea" id="RHEA:41732"/>
        <dbReference type="Rhea" id="RHEA-COMP:9584"/>
        <dbReference type="Rhea" id="RHEA-COMP:9586"/>
        <dbReference type="ChEBI" id="CHEBI:15444"/>
        <dbReference type="ChEBI" id="CHEBI:43474"/>
        <dbReference type="ChEBI" id="CHEBI:58601"/>
        <dbReference type="EC" id="2.4.1.1"/>
    </reaction>
</comment>
<evidence type="ECO:0000256" key="10">
    <source>
        <dbReference type="ARBA" id="ARBA00022692"/>
    </source>
</evidence>
<evidence type="ECO:0000256" key="4">
    <source>
        <dbReference type="ARBA" id="ARBA00006047"/>
    </source>
</evidence>
<evidence type="ECO:0000256" key="8">
    <source>
        <dbReference type="ARBA" id="ARBA00022676"/>
    </source>
</evidence>
<keyword evidence="7" id="KW-0934">Plastid</keyword>
<dbReference type="FunFam" id="1.20.1250.20:FF:000131">
    <property type="entry name" value="Probable anion transporter 3, chloroplastic"/>
    <property type="match status" value="1"/>
</dbReference>
<evidence type="ECO:0000256" key="19">
    <source>
        <dbReference type="SAM" id="Phobius"/>
    </source>
</evidence>
<evidence type="ECO:0000256" key="5">
    <source>
        <dbReference type="ARBA" id="ARBA00022528"/>
    </source>
</evidence>
<dbReference type="EC" id="2.4.1.1" evidence="18"/>
<evidence type="ECO:0000256" key="2">
    <source>
        <dbReference type="ARBA" id="ARBA00001933"/>
    </source>
</evidence>
<dbReference type="GO" id="GO:0008184">
    <property type="term" value="F:glycogen phosphorylase activity"/>
    <property type="evidence" value="ECO:0007669"/>
    <property type="project" value="InterPro"/>
</dbReference>
<organism evidence="21">
    <name type="scientific">Brassica napus</name>
    <name type="common">Rape</name>
    <dbReference type="NCBI Taxonomy" id="3708"/>
    <lineage>
        <taxon>Eukaryota</taxon>
        <taxon>Viridiplantae</taxon>
        <taxon>Streptophyta</taxon>
        <taxon>Embryophyta</taxon>
        <taxon>Tracheophyta</taxon>
        <taxon>Spermatophyta</taxon>
        <taxon>Magnoliopsida</taxon>
        <taxon>eudicotyledons</taxon>
        <taxon>Gunneridae</taxon>
        <taxon>Pentapetalae</taxon>
        <taxon>rosids</taxon>
        <taxon>malvids</taxon>
        <taxon>Brassicales</taxon>
        <taxon>Brassicaceae</taxon>
        <taxon>Brassiceae</taxon>
        <taxon>Brassica</taxon>
    </lineage>
</organism>
<dbReference type="GO" id="GO:0005975">
    <property type="term" value="P:carbohydrate metabolic process"/>
    <property type="evidence" value="ECO:0007669"/>
    <property type="project" value="InterPro"/>
</dbReference>
<evidence type="ECO:0000256" key="13">
    <source>
        <dbReference type="ARBA" id="ARBA00022989"/>
    </source>
</evidence>
<name>A0A816SHC2_BRANA</name>
<dbReference type="PANTHER" id="PTHR11468">
    <property type="entry name" value="GLYCOGEN PHOSPHORYLASE"/>
    <property type="match status" value="1"/>
</dbReference>
<comment type="subcellular location">
    <subcellularLocation>
        <location evidence="3">Plastid</location>
        <location evidence="3">Chloroplast membrane</location>
        <topology evidence="3">Multi-pass membrane protein</topology>
    </subcellularLocation>
</comment>
<dbReference type="PROSITE" id="PS50850">
    <property type="entry name" value="MFS"/>
    <property type="match status" value="1"/>
</dbReference>
<evidence type="ECO:0000256" key="16">
    <source>
        <dbReference type="ARBA" id="ARBA00024362"/>
    </source>
</evidence>
<dbReference type="CDD" id="cd04300">
    <property type="entry name" value="GT35_Glycogen_Phosphorylase"/>
    <property type="match status" value="1"/>
</dbReference>
<gene>
    <name evidence="21" type="ORF">DARMORV10_A06P20580.1</name>
</gene>
<comment type="similarity">
    <text evidence="16">Belongs to the major facilitator superfamily. Sodium/anion cotransporter (TC 2.A.1.14) family.</text>
</comment>
<evidence type="ECO:0000256" key="9">
    <source>
        <dbReference type="ARBA" id="ARBA00022679"/>
    </source>
</evidence>
<evidence type="ECO:0000256" key="6">
    <source>
        <dbReference type="ARBA" id="ARBA00022533"/>
    </source>
</evidence>
<feature type="transmembrane region" description="Helical" evidence="19">
    <location>
        <begin position="410"/>
        <end position="429"/>
    </location>
</feature>
<reference evidence="21" key="1">
    <citation type="submission" date="2021-01" db="EMBL/GenBank/DDBJ databases">
        <authorList>
            <consortium name="Genoscope - CEA"/>
            <person name="William W."/>
        </authorList>
    </citation>
    <scope>NUCLEOTIDE SEQUENCE</scope>
</reference>
<dbReference type="Pfam" id="PF00343">
    <property type="entry name" value="Phosphorylase"/>
    <property type="match status" value="1"/>
</dbReference>
<protein>
    <recommendedName>
        <fullName evidence="18">Alpha-1,4 glucan phosphorylase</fullName>
        <ecNumber evidence="18">2.4.1.1</ecNumber>
    </recommendedName>
</protein>
<comment type="function">
    <text evidence="17">Inorganic phosphate and probable anion transporter.</text>
</comment>
<keyword evidence="10 19" id="KW-0812">Transmembrane</keyword>
<evidence type="ECO:0000259" key="20">
    <source>
        <dbReference type="PROSITE" id="PS50850"/>
    </source>
</evidence>
<dbReference type="InterPro" id="IPR011701">
    <property type="entry name" value="MFS"/>
</dbReference>
<dbReference type="InterPro" id="IPR011833">
    <property type="entry name" value="Glycg_phsphrylas"/>
</dbReference>
<dbReference type="CDD" id="cd17380">
    <property type="entry name" value="MFS_SLC17A9_like"/>
    <property type="match status" value="1"/>
</dbReference>
<keyword evidence="15 18" id="KW-0119">Carbohydrate metabolism</keyword>
<dbReference type="InterPro" id="IPR020846">
    <property type="entry name" value="MFS_dom"/>
</dbReference>
<dbReference type="InterPro" id="IPR000811">
    <property type="entry name" value="Glyco_trans_35"/>
</dbReference>
<feature type="transmembrane region" description="Helical" evidence="19">
    <location>
        <begin position="200"/>
        <end position="224"/>
    </location>
</feature>
<evidence type="ECO:0000256" key="1">
    <source>
        <dbReference type="ARBA" id="ARBA00001275"/>
    </source>
</evidence>
<feature type="transmembrane region" description="Helical" evidence="19">
    <location>
        <begin position="467"/>
        <end position="491"/>
    </location>
</feature>
<keyword evidence="14 19" id="KW-0472">Membrane</keyword>
<sequence>MCYSLSLQSSSIDFRNRSSIKIIHGDRAIFTSNLKFPALAKRDRRRRLLLCRGIGVGSLRFRGDTAVDLCGLPRHRSRVDCSDARRTPQDTAASEQPSFSEFITSERVKVVAMLALALALCNADRVVMSVAIVPLSLSRGWSKSFSGIVQSSFLWGYLISPIAGGTLVDRYGGKVIMAWGVALWSLATFLTPWAADTSLWALLAARAMVGVAEGVALPCMNNMVARWFPPTERSRAVGIAMAGFQLGNVVGLMLSPILMSQGGIYGPFVIFGLSGFLWMLVWLSATSSTPDRHPQITKFELEYIMHKQQTSTKDNKRNTTGVIIPPFRRLLSKMPTWAVIVGNAMHSWGFFVLLSWMPIYFNSVYHVNLKQAAWFSAVPWSMMAFTGYIAGFWSDLLIRRGTSITLTRKIMQSIGFIGPGIALIGLTTAKRPLIASAWLSLAVGLKSFSHLGFLINLQEIAPEYSGVLHGMCLTAGTLAAIVGTVGAGFFVELLGSFQGFILLTAILYLLSALFYNIYSTGERVNFDATVFTNNRNVYVKKFANTTDSTLIDTLKCPFISLQIPVCFRESAMANANGKAATGVPDKVSEKANPEANEATEIAGNIIYHAKYSPHFSPLKFGPEQALYATAESLRDRLIQLWNETYLHFHKVDPKQTYYLSMEYLQGRALTNAIGNLDLKGPYADALRKLGYELEEIAEQEKDAALGNGGLGRLASCFLDSMATLNLPAWGYGLRYRHGLFKQLITKKGQEEVAEDWLEKFSPWEIVRHDVVFPVRFFGHVQLNPDGSRKWVGGDVVQALAYDVPIPGFKTKNTISLRLWEAKARAEDLDLFQFNEGEYELAAQLHSRAQQICTVLYPGDATENGKLLRLKQQFFLCSASLQDIISRFNERSTGEGSRKWSEFPSKVAVQMNDTHPTLAIPELMRLLMDDNGLGWDEAWDVTSKTVAYTNHTVLPEALEKWSQSLMRKLLPRHMEIIEEIDKRFVQTIRSTRVDLEDKLSSLSILDHNPQKPVVRMANLCVVSSHTVNGVAQLHSDILKDELFADYVSIWPNKFQNKTNGITPRRWLRFCSPELSDIITKWLKTDKWITDLDLLTGLRQFADNEELQSEWASAKEANKQRLAQYIERVTGVSIDTNSLFDIQVKRIHEYKRQLMNILGVIYRFKKLKEMKPEERKKTTPRTVMIGGKAFATYTNAKRIVKLVNDVGDVVNSDPEVNEYLKVVFVPNYNVTVAEMLIPGSELSQHISTAGMEASGTSNMKFALNGCLIIGTLDGANVEIREEIGEENFFLFGATADQVPRLRKEREDGLFKPDPRFEEAKQFAKSGVFGTYDYGPLLDSLEGNTGYGRGDYFLVGYDFASYMDAQAKVDEAYKDQKRWLKMSIMSTAGSGKFSSDRTIAQYAKEIWNIEACPVP</sequence>
<dbReference type="EMBL" id="HG994360">
    <property type="protein sequence ID" value="CAF2085498.1"/>
    <property type="molecule type" value="Genomic_DNA"/>
</dbReference>
<evidence type="ECO:0000256" key="14">
    <source>
        <dbReference type="ARBA" id="ARBA00023136"/>
    </source>
</evidence>
<feature type="transmembrane region" description="Helical" evidence="19">
    <location>
        <begin position="175"/>
        <end position="194"/>
    </location>
</feature>
<dbReference type="Proteomes" id="UP001295469">
    <property type="component" value="Chromosome A06"/>
</dbReference>
<evidence type="ECO:0000256" key="18">
    <source>
        <dbReference type="RuleBase" id="RU000587"/>
    </source>
</evidence>
<accession>A0A816SHC2</accession>
<keyword evidence="13 19" id="KW-1133">Transmembrane helix</keyword>
<evidence type="ECO:0000256" key="12">
    <source>
        <dbReference type="ARBA" id="ARBA00022946"/>
    </source>
</evidence>
<dbReference type="SUPFAM" id="SSF103473">
    <property type="entry name" value="MFS general substrate transporter"/>
    <property type="match status" value="1"/>
</dbReference>
<comment type="function">
    <text evidence="18">Allosteric enzyme that catalyzes the rate-limiting step in glycogen catabolism, the phosphorolytic cleavage of glycogen to produce glucose-1-phosphate, and plays a central role in maintaining cellular and organismal glucose homeostasis.</text>
</comment>
<dbReference type="FunFam" id="1.20.1250.20:FF:000142">
    <property type="entry name" value="probable anion transporter 3, chloroplastic"/>
    <property type="match status" value="1"/>
</dbReference>
<feature type="transmembrane region" description="Helical" evidence="19">
    <location>
        <begin position="147"/>
        <end position="168"/>
    </location>
</feature>
<feature type="transmembrane region" description="Helical" evidence="19">
    <location>
        <begin position="110"/>
        <end position="135"/>
    </location>
</feature>
<keyword evidence="11 18" id="KW-0663">Pyridoxal phosphate</keyword>
<dbReference type="GO" id="GO:0005315">
    <property type="term" value="F:phosphate transmembrane transporter activity"/>
    <property type="evidence" value="ECO:0007669"/>
    <property type="project" value="UniProtKB-ARBA"/>
</dbReference>
<evidence type="ECO:0000256" key="7">
    <source>
        <dbReference type="ARBA" id="ARBA00022640"/>
    </source>
</evidence>
<keyword evidence="9 18" id="KW-0808">Transferase</keyword>
<keyword evidence="6" id="KW-0021">Allosteric enzyme</keyword>
<dbReference type="FunFam" id="3.40.50.2000:FF:000003">
    <property type="entry name" value="Alpha-1,4 glucan phosphorylase"/>
    <property type="match status" value="1"/>
</dbReference>
<dbReference type="Gene3D" id="3.40.50.2000">
    <property type="entry name" value="Glycogen Phosphorylase B"/>
    <property type="match status" value="2"/>
</dbReference>
<dbReference type="PROSITE" id="PS00102">
    <property type="entry name" value="PHOSPHORYLASE"/>
    <property type="match status" value="1"/>
</dbReference>